<evidence type="ECO:0000259" key="7">
    <source>
        <dbReference type="PROSITE" id="PS50811"/>
    </source>
</evidence>
<keyword evidence="3" id="KW-0238">DNA-binding</keyword>
<dbReference type="PROSITE" id="PS50811">
    <property type="entry name" value="WRKY"/>
    <property type="match status" value="1"/>
</dbReference>
<dbReference type="InterPro" id="IPR003657">
    <property type="entry name" value="WRKY_dom"/>
</dbReference>
<keyword evidence="5" id="KW-0539">Nucleus</keyword>
<dbReference type="GO" id="GO:0043565">
    <property type="term" value="F:sequence-specific DNA binding"/>
    <property type="evidence" value="ECO:0007669"/>
    <property type="project" value="InterPro"/>
</dbReference>
<dbReference type="Pfam" id="PF03106">
    <property type="entry name" value="WRKY"/>
    <property type="match status" value="1"/>
</dbReference>
<evidence type="ECO:0000256" key="2">
    <source>
        <dbReference type="ARBA" id="ARBA00023015"/>
    </source>
</evidence>
<evidence type="ECO:0000256" key="3">
    <source>
        <dbReference type="ARBA" id="ARBA00023125"/>
    </source>
</evidence>
<feature type="region of interest" description="Disordered" evidence="6">
    <location>
        <begin position="263"/>
        <end position="289"/>
    </location>
</feature>
<reference evidence="8 9" key="1">
    <citation type="journal article" date="2021" name="Commun. Biol.">
        <title>The genome of Shorea leprosula (Dipterocarpaceae) highlights the ecological relevance of drought in aseasonal tropical rainforests.</title>
        <authorList>
            <person name="Ng K.K.S."/>
            <person name="Kobayashi M.J."/>
            <person name="Fawcett J.A."/>
            <person name="Hatakeyama M."/>
            <person name="Paape T."/>
            <person name="Ng C.H."/>
            <person name="Ang C.C."/>
            <person name="Tnah L.H."/>
            <person name="Lee C.T."/>
            <person name="Nishiyama T."/>
            <person name="Sese J."/>
            <person name="O'Brien M.J."/>
            <person name="Copetti D."/>
            <person name="Mohd Noor M.I."/>
            <person name="Ong R.C."/>
            <person name="Putra M."/>
            <person name="Sireger I.Z."/>
            <person name="Indrioko S."/>
            <person name="Kosugi Y."/>
            <person name="Izuno A."/>
            <person name="Isagi Y."/>
            <person name="Lee S.L."/>
            <person name="Shimizu K.K."/>
        </authorList>
    </citation>
    <scope>NUCLEOTIDE SEQUENCE [LARGE SCALE GENOMIC DNA]</scope>
    <source>
        <strain evidence="8">214</strain>
    </source>
</reference>
<organism evidence="8 9">
    <name type="scientific">Rubroshorea leprosula</name>
    <dbReference type="NCBI Taxonomy" id="152421"/>
    <lineage>
        <taxon>Eukaryota</taxon>
        <taxon>Viridiplantae</taxon>
        <taxon>Streptophyta</taxon>
        <taxon>Embryophyta</taxon>
        <taxon>Tracheophyta</taxon>
        <taxon>Spermatophyta</taxon>
        <taxon>Magnoliopsida</taxon>
        <taxon>eudicotyledons</taxon>
        <taxon>Gunneridae</taxon>
        <taxon>Pentapetalae</taxon>
        <taxon>rosids</taxon>
        <taxon>malvids</taxon>
        <taxon>Malvales</taxon>
        <taxon>Dipterocarpaceae</taxon>
        <taxon>Rubroshorea</taxon>
    </lineage>
</organism>
<dbReference type="InterPro" id="IPR036576">
    <property type="entry name" value="WRKY_dom_sf"/>
</dbReference>
<evidence type="ECO:0000313" key="9">
    <source>
        <dbReference type="Proteomes" id="UP001054252"/>
    </source>
</evidence>
<dbReference type="PANTHER" id="PTHR31221">
    <property type="entry name" value="WRKY TRANSCRIPTION FACTOR PROTEIN 1-RELATED"/>
    <property type="match status" value="1"/>
</dbReference>
<dbReference type="GO" id="GO:0005634">
    <property type="term" value="C:nucleus"/>
    <property type="evidence" value="ECO:0007669"/>
    <property type="project" value="UniProtKB-SubCell"/>
</dbReference>
<dbReference type="Proteomes" id="UP001054252">
    <property type="component" value="Unassembled WGS sequence"/>
</dbReference>
<name>A0AAV5J1B4_9ROSI</name>
<proteinExistence type="predicted"/>
<dbReference type="AlphaFoldDB" id="A0AAV5J1B4"/>
<protein>
    <recommendedName>
        <fullName evidence="7">WRKY domain-containing protein</fullName>
    </recommendedName>
</protein>
<comment type="subcellular location">
    <subcellularLocation>
        <location evidence="1">Nucleus</location>
    </subcellularLocation>
</comment>
<dbReference type="SMART" id="SM00774">
    <property type="entry name" value="WRKY"/>
    <property type="match status" value="1"/>
</dbReference>
<evidence type="ECO:0000313" key="8">
    <source>
        <dbReference type="EMBL" id="GKV05861.1"/>
    </source>
</evidence>
<evidence type="ECO:0000256" key="6">
    <source>
        <dbReference type="SAM" id="MobiDB-lite"/>
    </source>
</evidence>
<dbReference type="EMBL" id="BPVZ01000024">
    <property type="protein sequence ID" value="GKV05861.1"/>
    <property type="molecule type" value="Genomic_DNA"/>
</dbReference>
<keyword evidence="2" id="KW-0805">Transcription regulation</keyword>
<sequence>MSFLTETEMEKENGAWFEGFQDEELVRDLLDNDSPFFVLPQEMNVQDKSNYEEAAINRLLSTMYSGPRMEDIENALSSVTNWNDPNQSVLQQARISMLERGLSGKIESKYILKIKCCGNGMADDGYKWRKYGQKSIKNSPNPRSYYKCTNPRCSAKKQVERSIEDPETLVVTYEGLHLHFTFPIFEAQPNNQLPQPSTPPIKKQKRAILEAQFPTEETQTNADNIISTDPQQQQDEMTKPQDFGPQGLLEDMVPLMIRNPTSYSNVPSHSSSCSSYLSRSPPASPSSLSWSPNYAPCFDVGINTGIR</sequence>
<keyword evidence="9" id="KW-1185">Reference proteome</keyword>
<evidence type="ECO:0000256" key="5">
    <source>
        <dbReference type="ARBA" id="ARBA00023242"/>
    </source>
</evidence>
<feature type="domain" description="WRKY" evidence="7">
    <location>
        <begin position="117"/>
        <end position="179"/>
    </location>
</feature>
<evidence type="ECO:0000256" key="1">
    <source>
        <dbReference type="ARBA" id="ARBA00004123"/>
    </source>
</evidence>
<dbReference type="GO" id="GO:0003700">
    <property type="term" value="F:DNA-binding transcription factor activity"/>
    <property type="evidence" value="ECO:0007669"/>
    <property type="project" value="InterPro"/>
</dbReference>
<accession>A0AAV5J1B4</accession>
<dbReference type="PANTHER" id="PTHR31221:SF42">
    <property type="entry name" value="WRKY TRANSCRIPTION FACTOR 49-RELATED"/>
    <property type="match status" value="1"/>
</dbReference>
<dbReference type="InterPro" id="IPR044810">
    <property type="entry name" value="WRKY_plant"/>
</dbReference>
<gene>
    <name evidence="8" type="ORF">SLEP1_g17816</name>
</gene>
<keyword evidence="4" id="KW-0804">Transcription</keyword>
<dbReference type="SUPFAM" id="SSF118290">
    <property type="entry name" value="WRKY DNA-binding domain"/>
    <property type="match status" value="1"/>
</dbReference>
<comment type="caution">
    <text evidence="8">The sequence shown here is derived from an EMBL/GenBank/DDBJ whole genome shotgun (WGS) entry which is preliminary data.</text>
</comment>
<dbReference type="Gene3D" id="2.20.25.80">
    <property type="entry name" value="WRKY domain"/>
    <property type="match status" value="1"/>
</dbReference>
<evidence type="ECO:0000256" key="4">
    <source>
        <dbReference type="ARBA" id="ARBA00023163"/>
    </source>
</evidence>